<feature type="binding site" evidence="6">
    <location>
        <position position="315"/>
    </location>
    <ligand>
        <name>substrate</name>
    </ligand>
</feature>
<dbReference type="SUPFAM" id="SSF51604">
    <property type="entry name" value="Enolase C-terminal domain-like"/>
    <property type="match status" value="1"/>
</dbReference>
<dbReference type="SFLD" id="SFLDS00001">
    <property type="entry name" value="Enolase"/>
    <property type="match status" value="1"/>
</dbReference>
<dbReference type="PROSITE" id="PS00909">
    <property type="entry name" value="MR_MLE_2"/>
    <property type="match status" value="1"/>
</dbReference>
<dbReference type="InterPro" id="IPR029065">
    <property type="entry name" value="Enolase_C-like"/>
</dbReference>
<dbReference type="RefSeq" id="WP_137015066.1">
    <property type="nucleotide sequence ID" value="NZ_SZPX01000008.1"/>
</dbReference>
<dbReference type="PANTHER" id="PTHR48073">
    <property type="entry name" value="O-SUCCINYLBENZOATE SYNTHASE-RELATED"/>
    <property type="match status" value="1"/>
</dbReference>
<dbReference type="InterPro" id="IPR013342">
    <property type="entry name" value="Mandelate_racemase_C"/>
</dbReference>
<feature type="binding site" evidence="6">
    <location>
        <position position="289"/>
    </location>
    <ligand>
        <name>substrate</name>
    </ligand>
</feature>
<evidence type="ECO:0000256" key="1">
    <source>
        <dbReference type="ARBA" id="ARBA00008031"/>
    </source>
</evidence>
<comment type="cofactor">
    <cofactor evidence="7 8">
        <name>Mg(2+)</name>
        <dbReference type="ChEBI" id="CHEBI:18420"/>
    </cofactor>
    <text evidence="7 8">Binds 1 Mg(2+) ion per subunit.</text>
</comment>
<dbReference type="GO" id="GO:0009063">
    <property type="term" value="P:amino acid catabolic process"/>
    <property type="evidence" value="ECO:0007669"/>
    <property type="project" value="InterPro"/>
</dbReference>
<evidence type="ECO:0000259" key="9">
    <source>
        <dbReference type="SMART" id="SM00922"/>
    </source>
</evidence>
<gene>
    <name evidence="10" type="ORF">FCU45_10530</name>
</gene>
<dbReference type="InterPro" id="IPR036849">
    <property type="entry name" value="Enolase-like_C_sf"/>
</dbReference>
<organism evidence="10 11">
    <name type="scientific">Sulfurimonas crateris</name>
    <dbReference type="NCBI Taxonomy" id="2574727"/>
    <lineage>
        <taxon>Bacteria</taxon>
        <taxon>Pseudomonadati</taxon>
        <taxon>Campylobacterota</taxon>
        <taxon>Epsilonproteobacteria</taxon>
        <taxon>Campylobacterales</taxon>
        <taxon>Sulfurimonadaceae</taxon>
        <taxon>Sulfurimonas</taxon>
    </lineage>
</organism>
<dbReference type="Gene3D" id="3.30.390.10">
    <property type="entry name" value="Enolase-like, N-terminal domain"/>
    <property type="match status" value="1"/>
</dbReference>
<dbReference type="InterPro" id="IPR029017">
    <property type="entry name" value="Enolase-like_N"/>
</dbReference>
<keyword evidence="11" id="KW-1185">Reference proteome</keyword>
<feature type="active site" description="Proton acceptor; specific for (S)-substrate epimerization" evidence="5">
    <location>
        <position position="261"/>
    </location>
</feature>
<dbReference type="SUPFAM" id="SSF54826">
    <property type="entry name" value="Enolase N-terminal domain-like"/>
    <property type="match status" value="1"/>
</dbReference>
<protein>
    <recommendedName>
        <fullName evidence="8">Dipeptide epimerase</fullName>
        <ecNumber evidence="8">5.1.1.-</ecNumber>
    </recommendedName>
</protein>
<dbReference type="SFLD" id="SFLDG00180">
    <property type="entry name" value="muconate_cycloisomerase"/>
    <property type="match status" value="1"/>
</dbReference>
<evidence type="ECO:0000313" key="11">
    <source>
        <dbReference type="Proteomes" id="UP000309561"/>
    </source>
</evidence>
<dbReference type="CDD" id="cd03319">
    <property type="entry name" value="L-Ala-DL-Glu_epimerase"/>
    <property type="match status" value="1"/>
</dbReference>
<accession>A0A4U2Z4R5</accession>
<evidence type="ECO:0000256" key="2">
    <source>
        <dbReference type="ARBA" id="ARBA00022723"/>
    </source>
</evidence>
<feature type="domain" description="Mandelate racemase/muconate lactonizing enzyme C-terminal" evidence="9">
    <location>
        <begin position="138"/>
        <end position="233"/>
    </location>
</feature>
<dbReference type="InterPro" id="IPR034603">
    <property type="entry name" value="Dipeptide_epimerase"/>
</dbReference>
<evidence type="ECO:0000256" key="7">
    <source>
        <dbReference type="PIRSR" id="PIRSR634603-3"/>
    </source>
</evidence>
<name>A0A4U2Z4R5_9BACT</name>
<keyword evidence="3 7" id="KW-0460">Magnesium</keyword>
<evidence type="ECO:0000256" key="6">
    <source>
        <dbReference type="PIRSR" id="PIRSR634603-2"/>
    </source>
</evidence>
<dbReference type="GO" id="GO:0046872">
    <property type="term" value="F:metal ion binding"/>
    <property type="evidence" value="ECO:0007669"/>
    <property type="project" value="UniProtKB-KW"/>
</dbReference>
<evidence type="ECO:0000256" key="5">
    <source>
        <dbReference type="PIRSR" id="PIRSR634603-1"/>
    </source>
</evidence>
<feature type="binding site" evidence="7">
    <location>
        <position position="212"/>
    </location>
    <ligand>
        <name>Mg(2+)</name>
        <dbReference type="ChEBI" id="CHEBI:18420"/>
    </ligand>
</feature>
<comment type="similarity">
    <text evidence="1 8">Belongs to the mandelate racemase/muconate lactonizing enzyme family.</text>
</comment>
<feature type="binding site" evidence="7">
    <location>
        <position position="237"/>
    </location>
    <ligand>
        <name>Mg(2+)</name>
        <dbReference type="ChEBI" id="CHEBI:18420"/>
    </ligand>
</feature>
<dbReference type="Proteomes" id="UP000309561">
    <property type="component" value="Unassembled WGS sequence"/>
</dbReference>
<dbReference type="EMBL" id="SZPX01000008">
    <property type="protein sequence ID" value="TKI68440.1"/>
    <property type="molecule type" value="Genomic_DNA"/>
</dbReference>
<proteinExistence type="inferred from homology"/>
<feature type="binding site" evidence="6">
    <location>
        <position position="24"/>
    </location>
    <ligand>
        <name>substrate</name>
    </ligand>
</feature>
<dbReference type="GO" id="GO:0016855">
    <property type="term" value="F:racemase and epimerase activity, acting on amino acids and derivatives"/>
    <property type="evidence" value="ECO:0007669"/>
    <property type="project" value="UniProtKB-UniRule"/>
</dbReference>
<dbReference type="InterPro" id="IPR013341">
    <property type="entry name" value="Mandelate_racemase_N_dom"/>
</dbReference>
<feature type="active site" description="Proton acceptor; specific for (R)-substrate epimerization" evidence="5">
    <location>
        <position position="159"/>
    </location>
</feature>
<feature type="binding site" evidence="6">
    <location>
        <position position="157"/>
    </location>
    <ligand>
        <name>substrate</name>
    </ligand>
</feature>
<evidence type="ECO:0000256" key="4">
    <source>
        <dbReference type="ARBA" id="ARBA00023235"/>
    </source>
</evidence>
<evidence type="ECO:0000256" key="3">
    <source>
        <dbReference type="ARBA" id="ARBA00022842"/>
    </source>
</evidence>
<feature type="binding site" evidence="6">
    <location>
        <position position="132"/>
    </location>
    <ligand>
        <name>substrate</name>
    </ligand>
</feature>
<sequence length="342" mass="38055">MKITNIKTEVKHIALKTPFKTALRETSDVEFVRVYVEDENGHIGIGEAPATKAITGEGIEDILHSIDSVKEQFSDLTCQEALELLHSGCKMGSSAKAALDIAFVSLDAKQKSCTLRERFCIEDFAPIKTDVTISLNSADVMLEDAKKACNERKEILKVKVGSDILHAVDVIRKIANSLPQAEILVDANQAWSFEDAHFFINNMLDVKIELIEQPVIASDLESLKKITEFSHIPILADEAVFTLRDVKKVMESKSADMINIKFMKCGGVTKAIEILEYARQNGVKCMLGSMLEGPYSINMALYLAFAYRDVIKYVDLDSPLLYKEPSSELDFEFSGCEISLKT</sequence>
<dbReference type="InterPro" id="IPR018110">
    <property type="entry name" value="Mandel_Rmase/mucon_lact_enz_CS"/>
</dbReference>
<feature type="binding site" evidence="7">
    <location>
        <position position="186"/>
    </location>
    <ligand>
        <name>Mg(2+)</name>
        <dbReference type="ChEBI" id="CHEBI:18420"/>
    </ligand>
</feature>
<dbReference type="AlphaFoldDB" id="A0A4U2Z4R5"/>
<dbReference type="PANTHER" id="PTHR48073:SF2">
    <property type="entry name" value="O-SUCCINYLBENZOATE SYNTHASE"/>
    <property type="match status" value="1"/>
</dbReference>
<dbReference type="Pfam" id="PF02746">
    <property type="entry name" value="MR_MLE_N"/>
    <property type="match status" value="1"/>
</dbReference>
<feature type="binding site" evidence="6">
    <location>
        <position position="291"/>
    </location>
    <ligand>
        <name>substrate</name>
    </ligand>
</feature>
<comment type="caution">
    <text evidence="10">The sequence shown here is derived from an EMBL/GenBank/DDBJ whole genome shotgun (WGS) entry which is preliminary data.</text>
</comment>
<keyword evidence="4 8" id="KW-0413">Isomerase</keyword>
<dbReference type="Gene3D" id="3.20.20.120">
    <property type="entry name" value="Enolase-like C-terminal domain"/>
    <property type="match status" value="1"/>
</dbReference>
<dbReference type="SMART" id="SM00922">
    <property type="entry name" value="MR_MLE"/>
    <property type="match status" value="1"/>
</dbReference>
<dbReference type="GO" id="GO:0006518">
    <property type="term" value="P:peptide metabolic process"/>
    <property type="evidence" value="ECO:0007669"/>
    <property type="project" value="UniProtKB-ARBA"/>
</dbReference>
<evidence type="ECO:0000256" key="8">
    <source>
        <dbReference type="RuleBase" id="RU366006"/>
    </source>
</evidence>
<dbReference type="Pfam" id="PF13378">
    <property type="entry name" value="MR_MLE_C"/>
    <property type="match status" value="1"/>
</dbReference>
<dbReference type="OrthoDB" id="9782675at2"/>
<reference evidence="10 11" key="1">
    <citation type="submission" date="2019-04" db="EMBL/GenBank/DDBJ databases">
        <title>Sulfurimonas crateris sp. nov. a facultative anaerobic sulfur-oxidizing chemolithautotrophic bacterium isolated from a terrestrial mud vulcano.</title>
        <authorList>
            <person name="Ratnikova N.M."/>
            <person name="Slobodkin A.I."/>
            <person name="Merkel A.Y."/>
            <person name="Novikov A."/>
            <person name="Bonch-Osmolovskaya E.A."/>
            <person name="Slobodkina G.B."/>
        </authorList>
    </citation>
    <scope>NUCLEOTIDE SEQUENCE [LARGE SCALE GENOMIC DNA]</scope>
    <source>
        <strain evidence="10 11">SN118</strain>
    </source>
</reference>
<dbReference type="EC" id="5.1.1.-" evidence="8"/>
<keyword evidence="2 7" id="KW-0479">Metal-binding</keyword>
<feature type="binding site" evidence="6">
    <location>
        <position position="317"/>
    </location>
    <ligand>
        <name>substrate</name>
    </ligand>
</feature>
<evidence type="ECO:0000313" key="10">
    <source>
        <dbReference type="EMBL" id="TKI68440.1"/>
    </source>
</evidence>